<keyword evidence="2" id="KW-1185">Reference proteome</keyword>
<gene>
    <name evidence="1" type="ORF">DFP72DRAFT_1076626</name>
</gene>
<dbReference type="OrthoDB" id="3121090at2759"/>
<organism evidence="1 2">
    <name type="scientific">Ephemerocybe angulata</name>
    <dbReference type="NCBI Taxonomy" id="980116"/>
    <lineage>
        <taxon>Eukaryota</taxon>
        <taxon>Fungi</taxon>
        <taxon>Dikarya</taxon>
        <taxon>Basidiomycota</taxon>
        <taxon>Agaricomycotina</taxon>
        <taxon>Agaricomycetes</taxon>
        <taxon>Agaricomycetidae</taxon>
        <taxon>Agaricales</taxon>
        <taxon>Agaricineae</taxon>
        <taxon>Psathyrellaceae</taxon>
        <taxon>Ephemerocybe</taxon>
    </lineage>
</organism>
<dbReference type="AlphaFoldDB" id="A0A8H6HH10"/>
<comment type="caution">
    <text evidence="1">The sequence shown here is derived from an EMBL/GenBank/DDBJ whole genome shotgun (WGS) entry which is preliminary data.</text>
</comment>
<dbReference type="Proteomes" id="UP000521943">
    <property type="component" value="Unassembled WGS sequence"/>
</dbReference>
<evidence type="ECO:0000313" key="1">
    <source>
        <dbReference type="EMBL" id="KAF6746230.1"/>
    </source>
</evidence>
<reference evidence="1 2" key="1">
    <citation type="submission" date="2020-07" db="EMBL/GenBank/DDBJ databases">
        <title>Comparative genomics of pyrophilous fungi reveals a link between fire events and developmental genes.</title>
        <authorList>
            <consortium name="DOE Joint Genome Institute"/>
            <person name="Steindorff A.S."/>
            <person name="Carver A."/>
            <person name="Calhoun S."/>
            <person name="Stillman K."/>
            <person name="Liu H."/>
            <person name="Lipzen A."/>
            <person name="Pangilinan J."/>
            <person name="Labutti K."/>
            <person name="Bruns T.D."/>
            <person name="Grigoriev I.V."/>
        </authorList>
    </citation>
    <scope>NUCLEOTIDE SEQUENCE [LARGE SCALE GENOMIC DNA]</scope>
    <source>
        <strain evidence="1 2">CBS 144469</strain>
    </source>
</reference>
<name>A0A8H6HH10_9AGAR</name>
<proteinExistence type="predicted"/>
<accession>A0A8H6HH10</accession>
<protein>
    <submittedName>
        <fullName evidence="1">Uncharacterized protein</fullName>
    </submittedName>
</protein>
<evidence type="ECO:0000313" key="2">
    <source>
        <dbReference type="Proteomes" id="UP000521943"/>
    </source>
</evidence>
<dbReference type="EMBL" id="JACGCI010000095">
    <property type="protein sequence ID" value="KAF6746230.1"/>
    <property type="molecule type" value="Genomic_DNA"/>
</dbReference>
<sequence length="183" mass="21292">MPAASKFKPIHKFEHNDQIRFLNVCAFFIAQARKENRENDFLNQVSARYFITWPESWTPVLGNKIREIKAAIRAHMNWAYYATARITPLIHWEIVFALPHEQFDNLGRRFLKELRQLQKNAMKIPPALRKDGDKIILEMTEFKLDNDEDVEIVSDDGNKKTTATTKDAIMVDSDDDVIVVSDD</sequence>